<sequence length="194" mass="22470">MAETNDPLSGFSTNKELSNLLEKSNGSRSAVENIIKEMCNEAIKSNEIESDLMNLDENISSNRDNYPNIGAIEDDEVNNDPILMFESGEIRNENKFHGTENDQNSNYTKFRSFNSEFNKNERYLEMLNLFKSVVKKYGINSNTNQNDKNVFVKNFLSKYEDKYLSLENNPENKINIEKFFEIISEVIVYLLQVT</sequence>
<protein>
    <submittedName>
        <fullName evidence="1">Uncharacterized protein</fullName>
    </submittedName>
</protein>
<comment type="caution">
    <text evidence="1">The sequence shown here is derived from an EMBL/GenBank/DDBJ whole genome shotgun (WGS) entry which is preliminary data.</text>
</comment>
<evidence type="ECO:0000313" key="1">
    <source>
        <dbReference type="EMBL" id="ORY65694.1"/>
    </source>
</evidence>
<reference evidence="1 2" key="1">
    <citation type="submission" date="2016-08" db="EMBL/GenBank/DDBJ databases">
        <title>A Parts List for Fungal Cellulosomes Revealed by Comparative Genomics.</title>
        <authorList>
            <consortium name="DOE Joint Genome Institute"/>
            <person name="Haitjema C.H."/>
            <person name="Gilmore S.P."/>
            <person name="Henske J.K."/>
            <person name="Solomon K.V."/>
            <person name="De Groot R."/>
            <person name="Kuo A."/>
            <person name="Mondo S.J."/>
            <person name="Salamov A.A."/>
            <person name="Labutti K."/>
            <person name="Zhao Z."/>
            <person name="Chiniquy J."/>
            <person name="Barry K."/>
            <person name="Brewer H.M."/>
            <person name="Purvine S.O."/>
            <person name="Wright A.T."/>
            <person name="Boxma B."/>
            <person name="Van Alen T."/>
            <person name="Hackstein J.H."/>
            <person name="Baker S.E."/>
            <person name="Grigoriev I.V."/>
            <person name="O'Malley M.A."/>
        </authorList>
    </citation>
    <scope>NUCLEOTIDE SEQUENCE [LARGE SCALE GENOMIC DNA]</scope>
    <source>
        <strain evidence="1 2">G1</strain>
    </source>
</reference>
<keyword evidence="2" id="KW-1185">Reference proteome</keyword>
<dbReference type="EMBL" id="MCOG01000051">
    <property type="protein sequence ID" value="ORY65694.1"/>
    <property type="molecule type" value="Genomic_DNA"/>
</dbReference>
<organism evidence="1 2">
    <name type="scientific">Neocallimastix californiae</name>
    <dbReference type="NCBI Taxonomy" id="1754190"/>
    <lineage>
        <taxon>Eukaryota</taxon>
        <taxon>Fungi</taxon>
        <taxon>Fungi incertae sedis</taxon>
        <taxon>Chytridiomycota</taxon>
        <taxon>Chytridiomycota incertae sedis</taxon>
        <taxon>Neocallimastigomycetes</taxon>
        <taxon>Neocallimastigales</taxon>
        <taxon>Neocallimastigaceae</taxon>
        <taxon>Neocallimastix</taxon>
    </lineage>
</organism>
<gene>
    <name evidence="1" type="ORF">LY90DRAFT_667959</name>
</gene>
<accession>A0A1Y2E2V2</accession>
<evidence type="ECO:0000313" key="2">
    <source>
        <dbReference type="Proteomes" id="UP000193920"/>
    </source>
</evidence>
<dbReference type="Proteomes" id="UP000193920">
    <property type="component" value="Unassembled WGS sequence"/>
</dbReference>
<dbReference type="AlphaFoldDB" id="A0A1Y2E2V2"/>
<proteinExistence type="predicted"/>
<name>A0A1Y2E2V2_9FUNG</name>